<dbReference type="AlphaFoldDB" id="A0A2Z7AJ36"/>
<keyword evidence="5 8" id="KW-0863">Zinc-finger</keyword>
<dbReference type="SUPFAM" id="SSF57850">
    <property type="entry name" value="RING/U-box"/>
    <property type="match status" value="1"/>
</dbReference>
<dbReference type="GO" id="GO:0008270">
    <property type="term" value="F:zinc ion binding"/>
    <property type="evidence" value="ECO:0007669"/>
    <property type="project" value="UniProtKB-KW"/>
</dbReference>
<evidence type="ECO:0000256" key="8">
    <source>
        <dbReference type="PROSITE-ProRule" id="PRU00175"/>
    </source>
</evidence>
<dbReference type="GO" id="GO:0016567">
    <property type="term" value="P:protein ubiquitination"/>
    <property type="evidence" value="ECO:0007669"/>
    <property type="project" value="TreeGrafter"/>
</dbReference>
<feature type="region of interest" description="Disordered" evidence="9">
    <location>
        <begin position="155"/>
        <end position="181"/>
    </location>
</feature>
<dbReference type="PANTHER" id="PTHR15710:SF187">
    <property type="entry name" value="RING-TYPE E3 UBIQUITIN TRANSFERASE"/>
    <property type="match status" value="1"/>
</dbReference>
<feature type="compositionally biased region" description="Polar residues" evidence="9">
    <location>
        <begin position="167"/>
        <end position="181"/>
    </location>
</feature>
<evidence type="ECO:0000313" key="11">
    <source>
        <dbReference type="EMBL" id="KZV21784.1"/>
    </source>
</evidence>
<evidence type="ECO:0000256" key="6">
    <source>
        <dbReference type="ARBA" id="ARBA00022786"/>
    </source>
</evidence>
<comment type="catalytic activity">
    <reaction evidence="1">
        <text>S-ubiquitinyl-[E2 ubiquitin-conjugating enzyme]-L-cysteine + [acceptor protein]-L-lysine = [E2 ubiquitin-conjugating enzyme]-L-cysteine + N(6)-ubiquitinyl-[acceptor protein]-L-lysine.</text>
        <dbReference type="EC" id="2.3.2.27"/>
    </reaction>
</comment>
<evidence type="ECO:0000256" key="3">
    <source>
        <dbReference type="ARBA" id="ARBA00022679"/>
    </source>
</evidence>
<dbReference type="InterPro" id="IPR039525">
    <property type="entry name" value="RNF126-like_zinc-ribbon"/>
</dbReference>
<evidence type="ECO:0000256" key="2">
    <source>
        <dbReference type="ARBA" id="ARBA00012483"/>
    </source>
</evidence>
<evidence type="ECO:0000256" key="4">
    <source>
        <dbReference type="ARBA" id="ARBA00022723"/>
    </source>
</evidence>
<keyword evidence="3" id="KW-0808">Transferase</keyword>
<sequence>MPPVVVGILYVQSEEAHALTTRPKRQPDQWVQVLLLIILSNVFLKQRHQNVWAPSSVPHSTKLSSSNQTPKKLPIDLPLPNSKSTQPPNDPPPPPPPPSRRHTMSSTPSAATPPRLFYHPAFWCHSCDMSIGLPPSPTPTALLCPHCHRDSLEQMDLEDSLAPPSPASRNPFSMDPNNATSLTLTPSDDNFLLNSPYLHRLIHHLTTNATDVDNPRSNPAPKASIDSLEEITITLDNDPTLLCPVCKDPFVINSIAKLMPCKHAYHSECIVPWLEINNSCPVCRCKLPICSEKGAENGREDVRFMRLEEFVDDEVELYGFRNTLRHIVRRQGWSEEGNVGSGSEENLLSPTQVGAVERGDEVLERENSVETVSSWPRWQVDDDGGGNGEGGASART</sequence>
<accession>A0A2Z7AJ36</accession>
<dbReference type="GO" id="GO:0005737">
    <property type="term" value="C:cytoplasm"/>
    <property type="evidence" value="ECO:0007669"/>
    <property type="project" value="TreeGrafter"/>
</dbReference>
<dbReference type="InterPro" id="IPR013083">
    <property type="entry name" value="Znf_RING/FYVE/PHD"/>
</dbReference>
<gene>
    <name evidence="11" type="ORF">F511_02942</name>
</gene>
<name>A0A2Z7AJ36_9LAMI</name>
<dbReference type="Pfam" id="PF13639">
    <property type="entry name" value="zf-RING_2"/>
    <property type="match status" value="1"/>
</dbReference>
<evidence type="ECO:0000256" key="9">
    <source>
        <dbReference type="SAM" id="MobiDB-lite"/>
    </source>
</evidence>
<dbReference type="InterPro" id="IPR001841">
    <property type="entry name" value="Znf_RING"/>
</dbReference>
<feature type="compositionally biased region" description="Polar residues" evidence="9">
    <location>
        <begin position="57"/>
        <end position="70"/>
    </location>
</feature>
<dbReference type="EC" id="2.3.2.27" evidence="2"/>
<keyword evidence="6" id="KW-0833">Ubl conjugation pathway</keyword>
<feature type="region of interest" description="Disordered" evidence="9">
    <location>
        <begin position="335"/>
        <end position="396"/>
    </location>
</feature>
<feature type="compositionally biased region" description="Low complexity" evidence="9">
    <location>
        <begin position="335"/>
        <end position="345"/>
    </location>
</feature>
<dbReference type="Proteomes" id="UP000250235">
    <property type="component" value="Unassembled WGS sequence"/>
</dbReference>
<keyword evidence="4" id="KW-0479">Metal-binding</keyword>
<evidence type="ECO:0000256" key="7">
    <source>
        <dbReference type="ARBA" id="ARBA00022833"/>
    </source>
</evidence>
<organism evidence="11 12">
    <name type="scientific">Dorcoceras hygrometricum</name>
    <dbReference type="NCBI Taxonomy" id="472368"/>
    <lineage>
        <taxon>Eukaryota</taxon>
        <taxon>Viridiplantae</taxon>
        <taxon>Streptophyta</taxon>
        <taxon>Embryophyta</taxon>
        <taxon>Tracheophyta</taxon>
        <taxon>Spermatophyta</taxon>
        <taxon>Magnoliopsida</taxon>
        <taxon>eudicotyledons</taxon>
        <taxon>Gunneridae</taxon>
        <taxon>Pentapetalae</taxon>
        <taxon>asterids</taxon>
        <taxon>lamiids</taxon>
        <taxon>Lamiales</taxon>
        <taxon>Gesneriaceae</taxon>
        <taxon>Didymocarpoideae</taxon>
        <taxon>Trichosporeae</taxon>
        <taxon>Loxocarpinae</taxon>
        <taxon>Dorcoceras</taxon>
    </lineage>
</organism>
<dbReference type="SMART" id="SM00184">
    <property type="entry name" value="RING"/>
    <property type="match status" value="1"/>
</dbReference>
<dbReference type="GO" id="GO:0061630">
    <property type="term" value="F:ubiquitin protein ligase activity"/>
    <property type="evidence" value="ECO:0007669"/>
    <property type="project" value="UniProtKB-EC"/>
</dbReference>
<feature type="region of interest" description="Disordered" evidence="9">
    <location>
        <begin position="54"/>
        <end position="111"/>
    </location>
</feature>
<protein>
    <recommendedName>
        <fullName evidence="2">RING-type E3 ubiquitin transferase</fullName>
        <ecNumber evidence="2">2.3.2.27</ecNumber>
    </recommendedName>
</protein>
<evidence type="ECO:0000259" key="10">
    <source>
        <dbReference type="PROSITE" id="PS50089"/>
    </source>
</evidence>
<dbReference type="PANTHER" id="PTHR15710">
    <property type="entry name" value="E3 UBIQUITIN-PROTEIN LIGASE PRAJA"/>
    <property type="match status" value="1"/>
</dbReference>
<reference evidence="11 12" key="1">
    <citation type="journal article" date="2015" name="Proc. Natl. Acad. Sci. U.S.A.">
        <title>The resurrection genome of Boea hygrometrica: A blueprint for survival of dehydration.</title>
        <authorList>
            <person name="Xiao L."/>
            <person name="Yang G."/>
            <person name="Zhang L."/>
            <person name="Yang X."/>
            <person name="Zhao S."/>
            <person name="Ji Z."/>
            <person name="Zhou Q."/>
            <person name="Hu M."/>
            <person name="Wang Y."/>
            <person name="Chen M."/>
            <person name="Xu Y."/>
            <person name="Jin H."/>
            <person name="Xiao X."/>
            <person name="Hu G."/>
            <person name="Bao F."/>
            <person name="Hu Y."/>
            <person name="Wan P."/>
            <person name="Li L."/>
            <person name="Deng X."/>
            <person name="Kuang T."/>
            <person name="Xiang C."/>
            <person name="Zhu J.K."/>
            <person name="Oliver M.J."/>
            <person name="He Y."/>
        </authorList>
    </citation>
    <scope>NUCLEOTIDE SEQUENCE [LARGE SCALE GENOMIC DNA]</scope>
    <source>
        <strain evidence="12">cv. XS01</strain>
    </source>
</reference>
<evidence type="ECO:0000256" key="1">
    <source>
        <dbReference type="ARBA" id="ARBA00000900"/>
    </source>
</evidence>
<dbReference type="OrthoDB" id="8062037at2759"/>
<dbReference type="Pfam" id="PF14369">
    <property type="entry name" value="Zn_ribbon_19"/>
    <property type="match status" value="1"/>
</dbReference>
<feature type="compositionally biased region" description="Gly residues" evidence="9">
    <location>
        <begin position="385"/>
        <end position="396"/>
    </location>
</feature>
<dbReference type="EMBL" id="KV014877">
    <property type="protein sequence ID" value="KZV21784.1"/>
    <property type="molecule type" value="Genomic_DNA"/>
</dbReference>
<keyword evidence="7" id="KW-0862">Zinc</keyword>
<evidence type="ECO:0000313" key="12">
    <source>
        <dbReference type="Proteomes" id="UP000250235"/>
    </source>
</evidence>
<evidence type="ECO:0000256" key="5">
    <source>
        <dbReference type="ARBA" id="ARBA00022771"/>
    </source>
</evidence>
<feature type="domain" description="RING-type" evidence="10">
    <location>
        <begin position="243"/>
        <end position="284"/>
    </location>
</feature>
<keyword evidence="12" id="KW-1185">Reference proteome</keyword>
<proteinExistence type="predicted"/>
<dbReference type="PROSITE" id="PS50089">
    <property type="entry name" value="ZF_RING_2"/>
    <property type="match status" value="1"/>
</dbReference>
<dbReference type="Gene3D" id="3.30.40.10">
    <property type="entry name" value="Zinc/RING finger domain, C3HC4 (zinc finger)"/>
    <property type="match status" value="1"/>
</dbReference>
<feature type="compositionally biased region" description="Pro residues" evidence="9">
    <location>
        <begin position="88"/>
        <end position="98"/>
    </location>
</feature>
<feature type="compositionally biased region" description="Basic and acidic residues" evidence="9">
    <location>
        <begin position="357"/>
        <end position="368"/>
    </location>
</feature>